<feature type="compositionally biased region" description="Low complexity" evidence="1">
    <location>
        <begin position="892"/>
        <end position="903"/>
    </location>
</feature>
<feature type="region of interest" description="Disordered" evidence="1">
    <location>
        <begin position="182"/>
        <end position="206"/>
    </location>
</feature>
<dbReference type="AlphaFoldDB" id="A0A165J008"/>
<feature type="region of interest" description="Disordered" evidence="1">
    <location>
        <begin position="828"/>
        <end position="953"/>
    </location>
</feature>
<gene>
    <name evidence="2" type="ORF">CALCODRAFT_506402</name>
</gene>
<organism evidence="2 3">
    <name type="scientific">Calocera cornea HHB12733</name>
    <dbReference type="NCBI Taxonomy" id="1353952"/>
    <lineage>
        <taxon>Eukaryota</taxon>
        <taxon>Fungi</taxon>
        <taxon>Dikarya</taxon>
        <taxon>Basidiomycota</taxon>
        <taxon>Agaricomycotina</taxon>
        <taxon>Dacrymycetes</taxon>
        <taxon>Dacrymycetales</taxon>
        <taxon>Dacrymycetaceae</taxon>
        <taxon>Calocera</taxon>
    </lineage>
</organism>
<keyword evidence="3" id="KW-1185">Reference proteome</keyword>
<feature type="compositionally biased region" description="Acidic residues" evidence="1">
    <location>
        <begin position="435"/>
        <end position="450"/>
    </location>
</feature>
<feature type="compositionally biased region" description="Basic and acidic residues" evidence="1">
    <location>
        <begin position="410"/>
        <end position="432"/>
    </location>
</feature>
<feature type="region of interest" description="Disordered" evidence="1">
    <location>
        <begin position="287"/>
        <end position="311"/>
    </location>
</feature>
<evidence type="ECO:0000313" key="3">
    <source>
        <dbReference type="Proteomes" id="UP000076842"/>
    </source>
</evidence>
<sequence>MPSSDRQQRITTLQPPPAPRRTRIHRVGQHAEVSQAWSTQNNASSSPSPDSAPSPLSLSSVQHRGGLFTVDEAEERALDRYLAGHLPSEQLPTPHLPTPETPCPHSGEFGRSFAFPPPAPEHTFRTFAFPYARAVLSSHPEYFSPSLGAFAMDTSPPLQLPSPNDSLFQNFTPPPLVGLGIGLPAASSATQPPSPSSPTDEPTYYGSDITRIRDDTTYNAVDNSSDSAGALSSGEMLIKEDDALPLPATHGLPRDLMSMAMNMTMDMDMNFGNSANTSTHGAHTSLHVNVSSSSSTPEVPGPESSSSIAPPVTAIPHTHRALDETPLAASTPLHHFERSRAPPPSLVRRDHVVDSRPPAVSSTAAPPKEDDGLRGISAPSTPSNFNDPSLRRSASSPSPPFANANGDSGWHNDHDLDPDHDHDLHSDADHPNGQENDEIALSGEDDDPDDPAVNLEHYQSQLREWSFTTIDDWKDKLMAVVLGALPTSLEFESIQKERMQKKRGFVRTKLTNRQAAALDKGKRMFQEITRLFLDMLNVPSSVGAQRLGRWSPYLSNESPWNMWQRKWAAEHEEDDFDEEQCRQAYHVFVREHPDYRDTLASWERSHPRADGQKLTEAQRLRRWTHFTREMQDRATTWEQTHGFSSVVLACTLVPEDKFDQFTFFHETPQMTDFSIQRLGQTSYNARLLAFHWLGDRQVRRLTSHPDTGGGALITAPRRRAPLPTVAQMRKIYAEAVIQLEKQCAQLNPSANIQASARARWRDWDSFLIEAGCTMRNWPNILPWPWELTENRGSATQALLTPLYYAATGFNKQPKLEVTLWDDEDDPMLMRSSYSSSSSSGSDEDDVEDQAHDHAHGARKRPRTSGESDPHQPQPPPAEAVALPSANPLVDIPPTTSPLTTVTAAPPPHPPTQRVPGGSSTQPPPGTSPPAVGVVPDGPPPTASVPSWARPGEPWPRTAVAGPHRFHGATQEMPPPPVPAYDFEPPQDPRFVGRPDAPHYAYAHGRGRGERNRGWLHDAEWPRQPPTGYPPAHISRFRGDRSPYPDGFDAGCNNNVNNWGNSSTRLSHDGPHLGPPAPPCLSHLREYLEQVFMARKQTDRRSSSQRKAPNRLHQQRQYEQEKRERRRQARQKDLQRLQRWKKHQRVLQAIQLVIMNTNLSSDPLLFLATTASLASQYGESP</sequence>
<evidence type="ECO:0000256" key="1">
    <source>
        <dbReference type="SAM" id="MobiDB-lite"/>
    </source>
</evidence>
<feature type="compositionally biased region" description="Low complexity" evidence="1">
    <location>
        <begin position="831"/>
        <end position="840"/>
    </location>
</feature>
<feature type="compositionally biased region" description="Low complexity" evidence="1">
    <location>
        <begin position="43"/>
        <end position="60"/>
    </location>
</feature>
<feature type="compositionally biased region" description="Polar residues" evidence="1">
    <location>
        <begin position="378"/>
        <end position="387"/>
    </location>
</feature>
<name>A0A165J008_9BASI</name>
<feature type="compositionally biased region" description="Low complexity" evidence="1">
    <location>
        <begin position="290"/>
        <end position="307"/>
    </location>
</feature>
<evidence type="ECO:0000313" key="2">
    <source>
        <dbReference type="EMBL" id="KZT61190.1"/>
    </source>
</evidence>
<proteinExistence type="predicted"/>
<accession>A0A165J008</accession>
<feature type="region of interest" description="Disordered" evidence="1">
    <location>
        <begin position="1"/>
        <end position="60"/>
    </location>
</feature>
<feature type="compositionally biased region" description="Low complexity" evidence="1">
    <location>
        <begin position="182"/>
        <end position="191"/>
    </location>
</feature>
<feature type="compositionally biased region" description="Polar residues" evidence="1">
    <location>
        <begin position="1"/>
        <end position="13"/>
    </location>
</feature>
<protein>
    <submittedName>
        <fullName evidence="2">Uncharacterized protein</fullName>
    </submittedName>
</protein>
<dbReference type="Proteomes" id="UP000076842">
    <property type="component" value="Unassembled WGS sequence"/>
</dbReference>
<dbReference type="EMBL" id="KV423925">
    <property type="protein sequence ID" value="KZT61190.1"/>
    <property type="molecule type" value="Genomic_DNA"/>
</dbReference>
<feature type="region of interest" description="Disordered" evidence="1">
    <location>
        <begin position="1094"/>
        <end position="1135"/>
    </location>
</feature>
<dbReference type="InParanoid" id="A0A165J008"/>
<reference evidence="2 3" key="1">
    <citation type="journal article" date="2016" name="Mol. Biol. Evol.">
        <title>Comparative Genomics of Early-Diverging Mushroom-Forming Fungi Provides Insights into the Origins of Lignocellulose Decay Capabilities.</title>
        <authorList>
            <person name="Nagy L.G."/>
            <person name="Riley R."/>
            <person name="Tritt A."/>
            <person name="Adam C."/>
            <person name="Daum C."/>
            <person name="Floudas D."/>
            <person name="Sun H."/>
            <person name="Yadav J.S."/>
            <person name="Pangilinan J."/>
            <person name="Larsson K.H."/>
            <person name="Matsuura K."/>
            <person name="Barry K."/>
            <person name="Labutti K."/>
            <person name="Kuo R."/>
            <person name="Ohm R.A."/>
            <person name="Bhattacharya S.S."/>
            <person name="Shirouzu T."/>
            <person name="Yoshinaga Y."/>
            <person name="Martin F.M."/>
            <person name="Grigoriev I.V."/>
            <person name="Hibbett D.S."/>
        </authorList>
    </citation>
    <scope>NUCLEOTIDE SEQUENCE [LARGE SCALE GENOMIC DNA]</scope>
    <source>
        <strain evidence="2 3">HHB12733</strain>
    </source>
</reference>
<feature type="region of interest" description="Disordered" evidence="1">
    <location>
        <begin position="335"/>
        <end position="451"/>
    </location>
</feature>